<comment type="caution">
    <text evidence="3">The sequence shown here is derived from an EMBL/GenBank/DDBJ whole genome shotgun (WGS) entry which is preliminary data.</text>
</comment>
<evidence type="ECO:0000256" key="1">
    <source>
        <dbReference type="SAM" id="MobiDB-lite"/>
    </source>
</evidence>
<dbReference type="InterPro" id="IPR017481">
    <property type="entry name" value="CHP03032"/>
</dbReference>
<dbReference type="RefSeq" id="WP_176273160.1">
    <property type="nucleotide sequence ID" value="NZ_JABWTA010000001.1"/>
</dbReference>
<accession>A0A850HDU0</accession>
<evidence type="ECO:0000313" key="3">
    <source>
        <dbReference type="EMBL" id="NVE94938.1"/>
    </source>
</evidence>
<dbReference type="Pfam" id="PF16261">
    <property type="entry name" value="DUF4915"/>
    <property type="match status" value="1"/>
</dbReference>
<dbReference type="SUPFAM" id="SSF63825">
    <property type="entry name" value="YWTD domain"/>
    <property type="match status" value="1"/>
</dbReference>
<feature type="domain" description="Conserved hypothetical protein CHP03032" evidence="2">
    <location>
        <begin position="62"/>
        <end position="381"/>
    </location>
</feature>
<dbReference type="Proteomes" id="UP000546031">
    <property type="component" value="Unassembled WGS sequence"/>
</dbReference>
<sequence>MSTSQDTAIAPAGKTALDSGPQKAKSTKVPAQGVAEQRQNVAASQASPGGGVAEYSLSGGLIRRLAEMNASLAFTSYQSGLLYMLGSNAQGSAQLHQSGMPKPMGLSVDQDGGFVLSAGAQIMRFANVLEPDQRINQIYDACFMPRMNYVTGQLDAHDVGVDAQGEIVFVNTRYNCLAKPSPRHSFEPIWRPSFISDIVDEDRCHLNGLAMRDGKPAFVTSVSKSDTIDGWRDRRADGGVVIDVEKNKVICEGLSMPHSPRWHNGKLWVLDAGTGDFGYVEMPKGKAKLGKFKPVTFCPGFLRGLAFNGKYAFVGLSKPRYKRFEGLALDKRLKDADSEPWCGVQVIDTDTGACVDWFRIDGKIGELYDVELIPGFRCPMTVSPTSPDAATLVTFDQASRQPNP</sequence>
<feature type="compositionally biased region" description="Polar residues" evidence="1">
    <location>
        <begin position="37"/>
        <end position="47"/>
    </location>
</feature>
<evidence type="ECO:0000313" key="4">
    <source>
        <dbReference type="Proteomes" id="UP000546031"/>
    </source>
</evidence>
<proteinExistence type="predicted"/>
<gene>
    <name evidence="3" type="ORF">HUO12_08525</name>
</gene>
<dbReference type="AlphaFoldDB" id="A0A850HDU0"/>
<organism evidence="3 4">
    <name type="scientific">Altererythrobacter lutimaris</name>
    <dbReference type="NCBI Taxonomy" id="2743979"/>
    <lineage>
        <taxon>Bacteria</taxon>
        <taxon>Pseudomonadati</taxon>
        <taxon>Pseudomonadota</taxon>
        <taxon>Alphaproteobacteria</taxon>
        <taxon>Sphingomonadales</taxon>
        <taxon>Erythrobacteraceae</taxon>
        <taxon>Altererythrobacter</taxon>
    </lineage>
</organism>
<reference evidence="3 4" key="1">
    <citation type="submission" date="2020-06" db="EMBL/GenBank/DDBJ databases">
        <title>Altererythrobacter lutimaris sp. nov., a marine bacterium isolated from a tidal flat.</title>
        <authorList>
            <person name="Kim D."/>
            <person name="Yoo Y."/>
            <person name="Kim J.-J."/>
        </authorList>
    </citation>
    <scope>NUCLEOTIDE SEQUENCE [LARGE SCALE GENOMIC DNA]</scope>
    <source>
        <strain evidence="3 4">JGD-16</strain>
    </source>
</reference>
<keyword evidence="4" id="KW-1185">Reference proteome</keyword>
<feature type="region of interest" description="Disordered" evidence="1">
    <location>
        <begin position="1"/>
        <end position="49"/>
    </location>
</feature>
<dbReference type="EMBL" id="JABWTA010000001">
    <property type="protein sequence ID" value="NVE94938.1"/>
    <property type="molecule type" value="Genomic_DNA"/>
</dbReference>
<dbReference type="NCBIfam" id="TIGR03032">
    <property type="entry name" value="TIGR03032 family protein"/>
    <property type="match status" value="1"/>
</dbReference>
<protein>
    <submittedName>
        <fullName evidence="3">TIGR03032 family protein</fullName>
    </submittedName>
</protein>
<evidence type="ECO:0000259" key="2">
    <source>
        <dbReference type="Pfam" id="PF16261"/>
    </source>
</evidence>
<name>A0A850HDU0_9SPHN</name>